<sequence>MLKDQSDLRSPFLVPSVTQGTQTVDKIGPSLQDDVADEVHHPSLEADTKPHQRIKFIIPRNPTLVSCNINPQSIIPCIRWPSALVASGCVTPRTFKGALSSLDKDLWLVAIKKELESMNSLGVWDVIELDPSFKLVGTTWVFKVKKDYLGHITE</sequence>
<dbReference type="Proteomes" id="UP000765509">
    <property type="component" value="Unassembled WGS sequence"/>
</dbReference>
<gene>
    <name evidence="1" type="ORF">O181_004535</name>
</gene>
<proteinExistence type="predicted"/>
<reference evidence="1" key="1">
    <citation type="submission" date="2021-03" db="EMBL/GenBank/DDBJ databases">
        <title>Draft genome sequence of rust myrtle Austropuccinia psidii MF-1, a brazilian biotype.</title>
        <authorList>
            <person name="Quecine M.C."/>
            <person name="Pachon D.M.R."/>
            <person name="Bonatelli M.L."/>
            <person name="Correr F.H."/>
            <person name="Franceschini L.M."/>
            <person name="Leite T.F."/>
            <person name="Margarido G.R.A."/>
            <person name="Almeida C.A."/>
            <person name="Ferrarezi J.A."/>
            <person name="Labate C.A."/>
        </authorList>
    </citation>
    <scope>NUCLEOTIDE SEQUENCE</scope>
    <source>
        <strain evidence="1">MF-1</strain>
    </source>
</reference>
<organism evidence="1 2">
    <name type="scientific">Austropuccinia psidii MF-1</name>
    <dbReference type="NCBI Taxonomy" id="1389203"/>
    <lineage>
        <taxon>Eukaryota</taxon>
        <taxon>Fungi</taxon>
        <taxon>Dikarya</taxon>
        <taxon>Basidiomycota</taxon>
        <taxon>Pucciniomycotina</taxon>
        <taxon>Pucciniomycetes</taxon>
        <taxon>Pucciniales</taxon>
        <taxon>Sphaerophragmiaceae</taxon>
        <taxon>Austropuccinia</taxon>
    </lineage>
</organism>
<protein>
    <recommendedName>
        <fullName evidence="3">Reverse transcriptase Ty1/copia-type domain-containing protein</fullName>
    </recommendedName>
</protein>
<dbReference type="AlphaFoldDB" id="A0A9Q3BH56"/>
<dbReference type="EMBL" id="AVOT02000888">
    <property type="protein sequence ID" value="MBW0464820.1"/>
    <property type="molecule type" value="Genomic_DNA"/>
</dbReference>
<keyword evidence="2" id="KW-1185">Reference proteome</keyword>
<evidence type="ECO:0000313" key="1">
    <source>
        <dbReference type="EMBL" id="MBW0464820.1"/>
    </source>
</evidence>
<accession>A0A9Q3BH56</accession>
<dbReference type="OrthoDB" id="3059824at2759"/>
<evidence type="ECO:0008006" key="3">
    <source>
        <dbReference type="Google" id="ProtNLM"/>
    </source>
</evidence>
<evidence type="ECO:0000313" key="2">
    <source>
        <dbReference type="Proteomes" id="UP000765509"/>
    </source>
</evidence>
<comment type="caution">
    <text evidence="1">The sequence shown here is derived from an EMBL/GenBank/DDBJ whole genome shotgun (WGS) entry which is preliminary data.</text>
</comment>
<name>A0A9Q3BH56_9BASI</name>